<dbReference type="RefSeq" id="XP_001748442.1">
    <property type="nucleotide sequence ID" value="XM_001748390.1"/>
</dbReference>
<dbReference type="EMBL" id="CH991564">
    <property type="protein sequence ID" value="EDQ86606.1"/>
    <property type="molecule type" value="Genomic_DNA"/>
</dbReference>
<dbReference type="InterPro" id="IPR024927">
    <property type="entry name" value="Acid_PPase"/>
</dbReference>
<evidence type="ECO:0000256" key="1">
    <source>
        <dbReference type="ARBA" id="ARBA00000032"/>
    </source>
</evidence>
<evidence type="ECO:0000313" key="6">
    <source>
        <dbReference type="EMBL" id="EDQ86606.1"/>
    </source>
</evidence>
<dbReference type="Pfam" id="PF00149">
    <property type="entry name" value="Metallophos"/>
    <property type="match status" value="1"/>
</dbReference>
<keyword evidence="7" id="KW-1185">Reference proteome</keyword>
<dbReference type="CDD" id="cd07378">
    <property type="entry name" value="MPP_ACP5"/>
    <property type="match status" value="1"/>
</dbReference>
<dbReference type="EC" id="3.1.3.2" evidence="2"/>
<evidence type="ECO:0000256" key="3">
    <source>
        <dbReference type="ARBA" id="ARBA00022729"/>
    </source>
</evidence>
<dbReference type="InterPro" id="IPR029052">
    <property type="entry name" value="Metallo-depent_PP-like"/>
</dbReference>
<evidence type="ECO:0000256" key="2">
    <source>
        <dbReference type="ARBA" id="ARBA00012646"/>
    </source>
</evidence>
<dbReference type="KEGG" id="mbr:MONBRDRAFT_27973"/>
<dbReference type="InterPro" id="IPR004843">
    <property type="entry name" value="Calcineurin-like_PHP"/>
</dbReference>
<dbReference type="STRING" id="81824.A9V6U6"/>
<dbReference type="Proteomes" id="UP000001357">
    <property type="component" value="Unassembled WGS sequence"/>
</dbReference>
<keyword evidence="4" id="KW-0378">Hydrolase</keyword>
<reference evidence="6 7" key="1">
    <citation type="journal article" date="2008" name="Nature">
        <title>The genome of the choanoflagellate Monosiga brevicollis and the origin of metazoans.</title>
        <authorList>
            <consortium name="JGI Sequencing"/>
            <person name="King N."/>
            <person name="Westbrook M.J."/>
            <person name="Young S.L."/>
            <person name="Kuo A."/>
            <person name="Abedin M."/>
            <person name="Chapman J."/>
            <person name="Fairclough S."/>
            <person name="Hellsten U."/>
            <person name="Isogai Y."/>
            <person name="Letunic I."/>
            <person name="Marr M."/>
            <person name="Pincus D."/>
            <person name="Putnam N."/>
            <person name="Rokas A."/>
            <person name="Wright K.J."/>
            <person name="Zuzow R."/>
            <person name="Dirks W."/>
            <person name="Good M."/>
            <person name="Goodstein D."/>
            <person name="Lemons D."/>
            <person name="Li W."/>
            <person name="Lyons J.B."/>
            <person name="Morris A."/>
            <person name="Nichols S."/>
            <person name="Richter D.J."/>
            <person name="Salamov A."/>
            <person name="Bork P."/>
            <person name="Lim W.A."/>
            <person name="Manning G."/>
            <person name="Miller W.T."/>
            <person name="McGinnis W."/>
            <person name="Shapiro H."/>
            <person name="Tjian R."/>
            <person name="Grigoriev I.V."/>
            <person name="Rokhsar D."/>
        </authorList>
    </citation>
    <scope>NUCLEOTIDE SEQUENCE [LARGE SCALE GENOMIC DNA]</scope>
    <source>
        <strain evidence="7">MX1 / ATCC 50154</strain>
    </source>
</reference>
<accession>A9V6U6</accession>
<dbReference type="InParanoid" id="A9V6U6"/>
<dbReference type="SUPFAM" id="SSF56300">
    <property type="entry name" value="Metallo-dependent phosphatases"/>
    <property type="match status" value="1"/>
</dbReference>
<gene>
    <name evidence="6" type="ORF">MONBRDRAFT_27973</name>
</gene>
<dbReference type="PANTHER" id="PTHR10161:SF62">
    <property type="entry name" value="CALCINEURIN-LIKE PHOSPHOESTERASE DOMAIN-CONTAINING PROTEIN"/>
    <property type="match status" value="1"/>
</dbReference>
<dbReference type="InterPro" id="IPR051558">
    <property type="entry name" value="Metallophosphoesterase_PAP"/>
</dbReference>
<dbReference type="PANTHER" id="PTHR10161">
    <property type="entry name" value="TARTRATE-RESISTANT ACID PHOSPHATASE TYPE 5"/>
    <property type="match status" value="1"/>
</dbReference>
<protein>
    <recommendedName>
        <fullName evidence="2">acid phosphatase</fullName>
        <ecNumber evidence="2">3.1.3.2</ecNumber>
    </recommendedName>
</protein>
<dbReference type="GeneID" id="5893815"/>
<dbReference type="Gene3D" id="3.60.21.10">
    <property type="match status" value="1"/>
</dbReference>
<comment type="catalytic activity">
    <reaction evidence="1">
        <text>a phosphate monoester + H2O = an alcohol + phosphate</text>
        <dbReference type="Rhea" id="RHEA:15017"/>
        <dbReference type="ChEBI" id="CHEBI:15377"/>
        <dbReference type="ChEBI" id="CHEBI:30879"/>
        <dbReference type="ChEBI" id="CHEBI:43474"/>
        <dbReference type="ChEBI" id="CHEBI:67140"/>
        <dbReference type="EC" id="3.1.3.2"/>
    </reaction>
</comment>
<dbReference type="OMA" id="LESRWVC"/>
<organism evidence="6 7">
    <name type="scientific">Monosiga brevicollis</name>
    <name type="common">Choanoflagellate</name>
    <dbReference type="NCBI Taxonomy" id="81824"/>
    <lineage>
        <taxon>Eukaryota</taxon>
        <taxon>Choanoflagellata</taxon>
        <taxon>Craspedida</taxon>
        <taxon>Salpingoecidae</taxon>
        <taxon>Monosiga</taxon>
    </lineage>
</organism>
<dbReference type="GO" id="GO:0003993">
    <property type="term" value="F:acid phosphatase activity"/>
    <property type="evidence" value="ECO:0000318"/>
    <property type="project" value="GO_Central"/>
</dbReference>
<proteinExistence type="predicted"/>
<evidence type="ECO:0000259" key="5">
    <source>
        <dbReference type="Pfam" id="PF00149"/>
    </source>
</evidence>
<dbReference type="FunFam" id="3.60.21.10:FF:000094">
    <property type="entry name" value="Acid phosphatase"/>
    <property type="match status" value="1"/>
</dbReference>
<dbReference type="GO" id="GO:0008198">
    <property type="term" value="F:ferrous iron binding"/>
    <property type="evidence" value="ECO:0000318"/>
    <property type="project" value="GO_Central"/>
</dbReference>
<dbReference type="eggNOG" id="KOG2679">
    <property type="taxonomic scope" value="Eukaryota"/>
</dbReference>
<dbReference type="AlphaFoldDB" id="A9V6U6"/>
<keyword evidence="3" id="KW-0732">Signal</keyword>
<sequence>MKVHLRPALILGLATLAVLLLTISWSNRRAQRLQDFAFANSWDGVRFIVFGDFGAGQVGGKDHHQEDVAHLLSSVAAHFQPQFIATTGDIIYDDGIQSIADMQLKTKHRDLYSANSLQVPWHIIPGNHDCHGSLDAMVEYAQLPGNHWDMPARYYVKTISFGDKSARLIYLEFQLMHHMFWHIAVSMTMPHRPDTCLLVCGQMRNFRCEDSMRASVNASLRQDELAWLRKELTVPAQWKLVFGHWGIFSHFGNGPTQELVDDLLPLLREFDVDVYFNGHDHSLQHMVLATANTSNLAEARPHFIISGAGGYELQPELKPEAQKQLNVGSNLVYGAATPGFVQAVLTAERLRLRFVGMGDRTLHTVTLQARHPKQGELR</sequence>
<feature type="domain" description="Calcineurin-like phosphoesterase" evidence="5">
    <location>
        <begin position="46"/>
        <end position="282"/>
    </location>
</feature>
<evidence type="ECO:0000256" key="4">
    <source>
        <dbReference type="ARBA" id="ARBA00022801"/>
    </source>
</evidence>
<dbReference type="GO" id="GO:0008199">
    <property type="term" value="F:ferric iron binding"/>
    <property type="evidence" value="ECO:0000318"/>
    <property type="project" value="GO_Central"/>
</dbReference>
<name>A9V6U6_MONBE</name>
<evidence type="ECO:0000313" key="7">
    <source>
        <dbReference type="Proteomes" id="UP000001357"/>
    </source>
</evidence>